<feature type="transmembrane region" description="Helical" evidence="2">
    <location>
        <begin position="144"/>
        <end position="162"/>
    </location>
</feature>
<dbReference type="PANTHER" id="PTHR35342:SF5">
    <property type="entry name" value="TRICARBOXYLIC TRANSPORT PROTEIN"/>
    <property type="match status" value="1"/>
</dbReference>
<dbReference type="EMBL" id="NOWT01000051">
    <property type="protein sequence ID" value="OYD80566.1"/>
    <property type="molecule type" value="Genomic_DNA"/>
</dbReference>
<feature type="transmembrane region" description="Helical" evidence="2">
    <location>
        <begin position="316"/>
        <end position="341"/>
    </location>
</feature>
<keyword evidence="2" id="KW-0812">Transmembrane</keyword>
<name>A0A235H409_AZOBR</name>
<feature type="domain" description="DUF112" evidence="3">
    <location>
        <begin position="21"/>
        <end position="437"/>
    </location>
</feature>
<feature type="transmembrane region" description="Helical" evidence="2">
    <location>
        <begin position="109"/>
        <end position="132"/>
    </location>
</feature>
<evidence type="ECO:0000313" key="4">
    <source>
        <dbReference type="EMBL" id="OYD80566.1"/>
    </source>
</evidence>
<dbReference type="Pfam" id="PF01970">
    <property type="entry name" value="TctA"/>
    <property type="match status" value="1"/>
</dbReference>
<accession>A0A235H409</accession>
<feature type="transmembrane region" description="Helical" evidence="2">
    <location>
        <begin position="20"/>
        <end position="48"/>
    </location>
</feature>
<feature type="transmembrane region" description="Helical" evidence="2">
    <location>
        <begin position="60"/>
        <end position="82"/>
    </location>
</feature>
<sequence>MDILANLAGGFAGALDPYNFVLLVSGLMLGVVAGALPGISFVNAMAIALPFTYLLPPVTAMSFLGGIYVGGVFGGSISSILINIPGTPASLPSCWDGYPMTRKGLSSRALSIAITASAFGGLASALLLTFGAPPFASFALKFDQPEFFAATILGLVSVIAIAKDAPLMSAISMFLGLLIGTVGVDPMYGMPRLTLGVPDLESGINFTVVMIGLFAIGEVVDLICKRAGGGRSVATKPGKQVGLSDLWRIKSSILRGTGLGCTIGVIPGAGATVGAVIAYSVEKQACGKGDRFGTGMEEGLAAPEAAKNATTGTAMIPLLTLGIPGSAATAIMLAAMLIHGLNPGPLLFTSNTTLVYTIFASMLIANLLMIVAAMGVARVFSTLMRVPPAILGAFIIVLSVVGAYGVRNNLFDVYVCLAFGIVGYFMKRTNFPPAPLVVGVILGPLCERYFLTSLANYEGNMAVFFTRPISGTILALSAIFLAWSMWPALKPLLRRPPNDPAHGGPASKEPPPRNEPPQRVLKA</sequence>
<proteinExistence type="predicted"/>
<feature type="transmembrane region" description="Helical" evidence="2">
    <location>
        <begin position="353"/>
        <end position="374"/>
    </location>
</feature>
<organism evidence="4 5">
    <name type="scientific">Azospirillum brasilense</name>
    <dbReference type="NCBI Taxonomy" id="192"/>
    <lineage>
        <taxon>Bacteria</taxon>
        <taxon>Pseudomonadati</taxon>
        <taxon>Pseudomonadota</taxon>
        <taxon>Alphaproteobacteria</taxon>
        <taxon>Rhodospirillales</taxon>
        <taxon>Azospirillaceae</taxon>
        <taxon>Azospirillum</taxon>
    </lineage>
</organism>
<feature type="transmembrane region" description="Helical" evidence="2">
    <location>
        <begin position="471"/>
        <end position="489"/>
    </location>
</feature>
<evidence type="ECO:0000259" key="3">
    <source>
        <dbReference type="Pfam" id="PF01970"/>
    </source>
</evidence>
<dbReference type="Proteomes" id="UP000215367">
    <property type="component" value="Unassembled WGS sequence"/>
</dbReference>
<feature type="transmembrane region" description="Helical" evidence="2">
    <location>
        <begin position="204"/>
        <end position="224"/>
    </location>
</feature>
<keyword evidence="2" id="KW-1133">Transmembrane helix</keyword>
<evidence type="ECO:0000313" key="5">
    <source>
        <dbReference type="Proteomes" id="UP000215367"/>
    </source>
</evidence>
<dbReference type="AlphaFoldDB" id="A0A235H409"/>
<feature type="transmembrane region" description="Helical" evidence="2">
    <location>
        <begin position="386"/>
        <end position="404"/>
    </location>
</feature>
<gene>
    <name evidence="4" type="ORF">CHT98_30565</name>
</gene>
<dbReference type="InterPro" id="IPR002823">
    <property type="entry name" value="DUF112_TM"/>
</dbReference>
<keyword evidence="4" id="KW-0614">Plasmid</keyword>
<comment type="caution">
    <text evidence="4">The sequence shown here is derived from an EMBL/GenBank/DDBJ whole genome shotgun (WGS) entry which is preliminary data.</text>
</comment>
<evidence type="ECO:0000256" key="1">
    <source>
        <dbReference type="SAM" id="MobiDB-lite"/>
    </source>
</evidence>
<feature type="region of interest" description="Disordered" evidence="1">
    <location>
        <begin position="496"/>
        <end position="523"/>
    </location>
</feature>
<keyword evidence="2" id="KW-0472">Membrane</keyword>
<reference evidence="4 5" key="1">
    <citation type="submission" date="2017-07" db="EMBL/GenBank/DDBJ databases">
        <title>Whole genome sequence of Azospirillum brasilense 2A1, a potential biofertilizer strain.</title>
        <authorList>
            <person name="Fontana C.A."/>
            <person name="Toffoli L.M."/>
            <person name="Salazar S.M."/>
            <person name="Puglisi E."/>
            <person name="Pedraza R."/>
            <person name="Bassi D."/>
            <person name="Cocconcelli P.S."/>
        </authorList>
    </citation>
    <scope>NUCLEOTIDE SEQUENCE [LARGE SCALE GENOMIC DNA]</scope>
    <source>
        <strain evidence="4 5">2A1</strain>
        <plasmid evidence="4">unnamed</plasmid>
    </source>
</reference>
<dbReference type="RefSeq" id="WP_094307124.1">
    <property type="nucleotide sequence ID" value="NZ_NOWT01000051.1"/>
</dbReference>
<geneLocation type="plasmid" evidence="4">
    <name>unnamed</name>
</geneLocation>
<feature type="transmembrane region" description="Helical" evidence="2">
    <location>
        <begin position="167"/>
        <end position="184"/>
    </location>
</feature>
<dbReference type="PANTHER" id="PTHR35342">
    <property type="entry name" value="TRICARBOXYLIC TRANSPORT PROTEIN"/>
    <property type="match status" value="1"/>
</dbReference>
<evidence type="ECO:0000256" key="2">
    <source>
        <dbReference type="SAM" id="Phobius"/>
    </source>
</evidence>
<protein>
    <recommendedName>
        <fullName evidence="3">DUF112 domain-containing protein</fullName>
    </recommendedName>
</protein>
<feature type="transmembrane region" description="Helical" evidence="2">
    <location>
        <begin position="433"/>
        <end position="451"/>
    </location>
</feature>